<feature type="compositionally biased region" description="Basic and acidic residues" evidence="1">
    <location>
        <begin position="89"/>
        <end position="106"/>
    </location>
</feature>
<evidence type="ECO:0000313" key="3">
    <source>
        <dbReference type="Proteomes" id="UP000294576"/>
    </source>
</evidence>
<proteinExistence type="predicted"/>
<dbReference type="EMBL" id="SMBH01000010">
    <property type="protein sequence ID" value="TCU13956.1"/>
    <property type="molecule type" value="Genomic_DNA"/>
</dbReference>
<dbReference type="RefSeq" id="WP_165928229.1">
    <property type="nucleotide sequence ID" value="NZ_SMBH01000010.1"/>
</dbReference>
<evidence type="ECO:0000313" key="2">
    <source>
        <dbReference type="EMBL" id="TCU13956.1"/>
    </source>
</evidence>
<gene>
    <name evidence="2" type="ORF">EV132_11033</name>
</gene>
<comment type="caution">
    <text evidence="2">The sequence shown here is derived from an EMBL/GenBank/DDBJ whole genome shotgun (WGS) entry which is preliminary data.</text>
</comment>
<accession>A0A4R3Q7N7</accession>
<evidence type="ECO:0000256" key="1">
    <source>
        <dbReference type="SAM" id="MobiDB-lite"/>
    </source>
</evidence>
<organism evidence="2 3">
    <name type="scientific">Rhizobium sullae</name>
    <name type="common">Rhizobium hedysari</name>
    <dbReference type="NCBI Taxonomy" id="50338"/>
    <lineage>
        <taxon>Bacteria</taxon>
        <taxon>Pseudomonadati</taxon>
        <taxon>Pseudomonadota</taxon>
        <taxon>Alphaproteobacteria</taxon>
        <taxon>Hyphomicrobiales</taxon>
        <taxon>Rhizobiaceae</taxon>
        <taxon>Rhizobium/Agrobacterium group</taxon>
        <taxon>Rhizobium</taxon>
    </lineage>
</organism>
<sequence length="112" mass="12173">MRKPGTIAAIAENVGPWITCSIGFAANRQACETVVLLIFSRSDIARTESPCSCVSLKIDRMSFTSISLAYFRLAIHRTSFKSGQNGRDGAGESRSFDPEKTVRDLPESVSAN</sequence>
<dbReference type="Proteomes" id="UP000294576">
    <property type="component" value="Unassembled WGS sequence"/>
</dbReference>
<name>A0A4R3Q7N7_RHISU</name>
<reference evidence="2 3" key="1">
    <citation type="submission" date="2019-03" db="EMBL/GenBank/DDBJ databases">
        <title>Genomic Encyclopedia of Type Strains, Phase IV (KMG-V): Genome sequencing to study the core and pangenomes of soil and plant-associated prokaryotes.</title>
        <authorList>
            <person name="Whitman W."/>
        </authorList>
    </citation>
    <scope>NUCLEOTIDE SEQUENCE [LARGE SCALE GENOMIC DNA]</scope>
    <source>
        <strain evidence="2 3">Hc14</strain>
    </source>
</reference>
<feature type="region of interest" description="Disordered" evidence="1">
    <location>
        <begin position="81"/>
        <end position="112"/>
    </location>
</feature>
<dbReference type="AlphaFoldDB" id="A0A4R3Q7N7"/>
<protein>
    <submittedName>
        <fullName evidence="2">Uncharacterized protein</fullName>
    </submittedName>
</protein>